<dbReference type="OrthoDB" id="8190494at2759"/>
<reference evidence="1" key="1">
    <citation type="submission" date="2021-12" db="EMBL/GenBank/DDBJ databases">
        <authorList>
            <person name="King R."/>
        </authorList>
    </citation>
    <scope>NUCLEOTIDE SEQUENCE</scope>
</reference>
<gene>
    <name evidence="1" type="ORF">MELIAE_LOCUS12961</name>
</gene>
<dbReference type="PANTHER" id="PTHR12254">
    <property type="entry name" value="ENHANCER OF SPLIT MALPHA PROTEIN"/>
    <property type="match status" value="1"/>
</dbReference>
<dbReference type="AlphaFoldDB" id="A0A9P0BHI9"/>
<keyword evidence="2" id="KW-1185">Reference proteome</keyword>
<dbReference type="EMBL" id="OV121140">
    <property type="protein sequence ID" value="CAH0564384.1"/>
    <property type="molecule type" value="Genomic_DNA"/>
</dbReference>
<evidence type="ECO:0008006" key="3">
    <source>
        <dbReference type="Google" id="ProtNLM"/>
    </source>
</evidence>
<dbReference type="Pfam" id="PF15952">
    <property type="entry name" value="ESM4"/>
    <property type="match status" value="1"/>
</dbReference>
<dbReference type="Proteomes" id="UP001154078">
    <property type="component" value="Chromosome 9"/>
</dbReference>
<evidence type="ECO:0000313" key="1">
    <source>
        <dbReference type="EMBL" id="CAH0564384.1"/>
    </source>
</evidence>
<evidence type="ECO:0000313" key="2">
    <source>
        <dbReference type="Proteomes" id="UP001154078"/>
    </source>
</evidence>
<proteinExistence type="predicted"/>
<sequence length="163" mass="18789">MSFNDYIVSSNNSINENKMNNKKTKTAVYQFKKITKALLQALRKNNKNTYKKSPQPTYYNDEYDSEIEDNFANEILENEIFEEIDSCEEFSGVQVYDGDNMDVLPVFKGQRYIPVHFARTDAGTFFWTSMVNADADINSQGDANAICNFQKPEMQVADRWAQA</sequence>
<name>A0A9P0BHI9_BRAAE</name>
<dbReference type="PANTHER" id="PTHR12254:SF0">
    <property type="entry name" value="BARBU-RELATED"/>
    <property type="match status" value="1"/>
</dbReference>
<dbReference type="GO" id="GO:0007423">
    <property type="term" value="P:sensory organ development"/>
    <property type="evidence" value="ECO:0007669"/>
    <property type="project" value="InterPro"/>
</dbReference>
<dbReference type="InterPro" id="IPR029686">
    <property type="entry name" value="Malpha/m4/m2"/>
</dbReference>
<organism evidence="1 2">
    <name type="scientific">Brassicogethes aeneus</name>
    <name type="common">Rape pollen beetle</name>
    <name type="synonym">Meligethes aeneus</name>
    <dbReference type="NCBI Taxonomy" id="1431903"/>
    <lineage>
        <taxon>Eukaryota</taxon>
        <taxon>Metazoa</taxon>
        <taxon>Ecdysozoa</taxon>
        <taxon>Arthropoda</taxon>
        <taxon>Hexapoda</taxon>
        <taxon>Insecta</taxon>
        <taxon>Pterygota</taxon>
        <taxon>Neoptera</taxon>
        <taxon>Endopterygota</taxon>
        <taxon>Coleoptera</taxon>
        <taxon>Polyphaga</taxon>
        <taxon>Cucujiformia</taxon>
        <taxon>Nitidulidae</taxon>
        <taxon>Meligethinae</taxon>
        <taxon>Brassicogethes</taxon>
    </lineage>
</organism>
<protein>
    <recommendedName>
        <fullName evidence="3">Enhancer of split malpha protein</fullName>
    </recommendedName>
</protein>
<dbReference type="GO" id="GO:0007219">
    <property type="term" value="P:Notch signaling pathway"/>
    <property type="evidence" value="ECO:0007669"/>
    <property type="project" value="InterPro"/>
</dbReference>
<accession>A0A9P0BHI9</accession>